<sequence>KNTALLRVPQPREEVPAHRAAVEEHVRGDARGQVQQRGVGALAVEVRVGRRGRVRDHARHLRGLGRPQPHERVLHHDAPALVDAEPRRRQVVDLGVRLLVRHVVARDDHVQPGQPLLAHDGVHDLLEAAARRGGADADREARRPYRVVHELERAGPRRRRRRHEPLVALRLVVLQVVDERHALLEGRGRRPAAPAGHGRPLLRRLREVVLHLGLAAADGVLELVVVRHAPLDGRARRLEAERREGLVVREPVQLLGLDEDAVAVEEERGVEREPPRGPPATPPSRRRHEPERRREQRRRE</sequence>
<proteinExistence type="predicted"/>
<feature type="region of interest" description="Disordered" evidence="1">
    <location>
        <begin position="265"/>
        <end position="300"/>
    </location>
</feature>
<gene>
    <name evidence="2" type="ORF">PECAL_3P18060</name>
</gene>
<feature type="compositionally biased region" description="Basic and acidic residues" evidence="1">
    <location>
        <begin position="288"/>
        <end position="300"/>
    </location>
</feature>
<reference evidence="2" key="1">
    <citation type="submission" date="2021-11" db="EMBL/GenBank/DDBJ databases">
        <authorList>
            <consortium name="Genoscope - CEA"/>
            <person name="William W."/>
        </authorList>
    </citation>
    <scope>NUCLEOTIDE SEQUENCE</scope>
</reference>
<dbReference type="Proteomes" id="UP000789595">
    <property type="component" value="Unassembled WGS sequence"/>
</dbReference>
<dbReference type="EMBL" id="CAKKNE010000003">
    <property type="protein sequence ID" value="CAH0371850.1"/>
    <property type="molecule type" value="Genomic_DNA"/>
</dbReference>
<keyword evidence="3" id="KW-1185">Reference proteome</keyword>
<protein>
    <submittedName>
        <fullName evidence="2">Uncharacterized protein</fullName>
    </submittedName>
</protein>
<evidence type="ECO:0000313" key="2">
    <source>
        <dbReference type="EMBL" id="CAH0371850.1"/>
    </source>
</evidence>
<feature type="non-terminal residue" evidence="2">
    <location>
        <position position="1"/>
    </location>
</feature>
<evidence type="ECO:0000313" key="3">
    <source>
        <dbReference type="Proteomes" id="UP000789595"/>
    </source>
</evidence>
<accession>A0A8J2WKJ9</accession>
<dbReference type="AlphaFoldDB" id="A0A8J2WKJ9"/>
<feature type="compositionally biased region" description="Basic and acidic residues" evidence="1">
    <location>
        <begin position="265"/>
        <end position="275"/>
    </location>
</feature>
<name>A0A8J2WKJ9_9STRA</name>
<evidence type="ECO:0000256" key="1">
    <source>
        <dbReference type="SAM" id="MobiDB-lite"/>
    </source>
</evidence>
<organism evidence="2 3">
    <name type="scientific">Pelagomonas calceolata</name>
    <dbReference type="NCBI Taxonomy" id="35677"/>
    <lineage>
        <taxon>Eukaryota</taxon>
        <taxon>Sar</taxon>
        <taxon>Stramenopiles</taxon>
        <taxon>Ochrophyta</taxon>
        <taxon>Pelagophyceae</taxon>
        <taxon>Pelagomonadales</taxon>
        <taxon>Pelagomonadaceae</taxon>
        <taxon>Pelagomonas</taxon>
    </lineage>
</organism>
<comment type="caution">
    <text evidence="2">The sequence shown here is derived from an EMBL/GenBank/DDBJ whole genome shotgun (WGS) entry which is preliminary data.</text>
</comment>